<keyword evidence="3" id="KW-1185">Reference proteome</keyword>
<name>A0A547PW91_9RHOB</name>
<evidence type="ECO:0000313" key="3">
    <source>
        <dbReference type="Proteomes" id="UP000318590"/>
    </source>
</evidence>
<gene>
    <name evidence="2" type="ORF">FEV53_12070</name>
</gene>
<evidence type="ECO:0000313" key="2">
    <source>
        <dbReference type="EMBL" id="TRD18386.1"/>
    </source>
</evidence>
<comment type="caution">
    <text evidence="2">The sequence shown here is derived from an EMBL/GenBank/DDBJ whole genome shotgun (WGS) entry which is preliminary data.</text>
</comment>
<dbReference type="AlphaFoldDB" id="A0A547PW91"/>
<protein>
    <submittedName>
        <fullName evidence="2">Head morphogenesis protein</fullName>
    </submittedName>
</protein>
<proteinExistence type="predicted"/>
<reference evidence="2 3" key="1">
    <citation type="submission" date="2019-06" db="EMBL/GenBank/DDBJ databases">
        <title>Paenimaribius caenipelagi gen. nov., sp. nov., isolated from a tidal flat.</title>
        <authorList>
            <person name="Yoon J.-H."/>
        </authorList>
    </citation>
    <scope>NUCLEOTIDE SEQUENCE [LARGE SCALE GENOMIC DNA]</scope>
    <source>
        <strain evidence="2 3">JBTF-M29</strain>
    </source>
</reference>
<dbReference type="Pfam" id="PF04233">
    <property type="entry name" value="Phage_Mu_F"/>
    <property type="match status" value="1"/>
</dbReference>
<dbReference type="OrthoDB" id="9813502at2"/>
<dbReference type="InterPro" id="IPR006528">
    <property type="entry name" value="Phage_head_morphogenesis_dom"/>
</dbReference>
<accession>A0A547PW91</accession>
<dbReference type="RefSeq" id="WP_142835058.1">
    <property type="nucleotide sequence ID" value="NZ_VFSV01000020.1"/>
</dbReference>
<evidence type="ECO:0000259" key="1">
    <source>
        <dbReference type="Pfam" id="PF04233"/>
    </source>
</evidence>
<organism evidence="2 3">
    <name type="scientific">Palleronia caenipelagi</name>
    <dbReference type="NCBI Taxonomy" id="2489174"/>
    <lineage>
        <taxon>Bacteria</taxon>
        <taxon>Pseudomonadati</taxon>
        <taxon>Pseudomonadota</taxon>
        <taxon>Alphaproteobacteria</taxon>
        <taxon>Rhodobacterales</taxon>
        <taxon>Roseobacteraceae</taxon>
        <taxon>Palleronia</taxon>
    </lineage>
</organism>
<sequence>MADHPDRPDRPDYSFTPGPPPEVARFFRGKGLHPSFSWQDVEPEEHAVAFTVAKMAELDLLKAAKAEVQRAIDEGLTFETFQKSWRGNDRLKEWWGKARQTDPVTGESKVVTLGSPRRLRTIYRTNLRAARAAGQWERIERTKEALPYLQYRLGPSEEHRPAHAARAGLVLPVDDPFWSAWMPPNGWGCKCWVRQITRARAEALGVSDPPQIPTSEVVNTRTGEVRDVPAGIDPGFDRNPGQMRLAHMQQLLDGKLADADEATARAALRDMASSWMVERVLKGQSGAKVSIGLLPPEIGDVVGTTARFAKITDEYGLKIGTKDTPATPELMRRISDGLAEGPLYHEAREGRAPALVQPVTDETGALFEVVWKILPGEVWLSTAHKTTRRRWQRRVKDNGRKLIRE</sequence>
<dbReference type="EMBL" id="VFSV01000020">
    <property type="protein sequence ID" value="TRD18386.1"/>
    <property type="molecule type" value="Genomic_DNA"/>
</dbReference>
<feature type="domain" description="Phage head morphogenesis" evidence="1">
    <location>
        <begin position="66"/>
        <end position="193"/>
    </location>
</feature>
<dbReference type="Proteomes" id="UP000318590">
    <property type="component" value="Unassembled WGS sequence"/>
</dbReference>